<dbReference type="GO" id="GO:0050660">
    <property type="term" value="F:flavin adenine dinucleotide binding"/>
    <property type="evidence" value="ECO:0007669"/>
    <property type="project" value="InterPro"/>
</dbReference>
<protein>
    <submittedName>
        <fullName evidence="1">Thymidylate synthase complementing protein</fullName>
    </submittedName>
</protein>
<accession>A0A8S5U4L9</accession>
<organism evidence="1">
    <name type="scientific">Caudovirales sp. ct2KA10</name>
    <dbReference type="NCBI Taxonomy" id="2825757"/>
    <lineage>
        <taxon>Viruses</taxon>
        <taxon>Duplodnaviria</taxon>
        <taxon>Heunggongvirae</taxon>
        <taxon>Uroviricota</taxon>
        <taxon>Caudoviricetes</taxon>
    </lineage>
</organism>
<dbReference type="GO" id="GO:0004799">
    <property type="term" value="F:thymidylate synthase activity"/>
    <property type="evidence" value="ECO:0007669"/>
    <property type="project" value="TreeGrafter"/>
</dbReference>
<dbReference type="PANTHER" id="PTHR34934">
    <property type="entry name" value="FLAVIN-DEPENDENT THYMIDYLATE SYNTHASE"/>
    <property type="match status" value="1"/>
</dbReference>
<dbReference type="Gene3D" id="3.30.1360.170">
    <property type="match status" value="2"/>
</dbReference>
<dbReference type="Pfam" id="PF02511">
    <property type="entry name" value="Thy1"/>
    <property type="match status" value="1"/>
</dbReference>
<dbReference type="CDD" id="cd20175">
    <property type="entry name" value="ThyX"/>
    <property type="match status" value="1"/>
</dbReference>
<dbReference type="GO" id="GO:0050797">
    <property type="term" value="F:thymidylate synthase (FAD) activity"/>
    <property type="evidence" value="ECO:0007669"/>
    <property type="project" value="InterPro"/>
</dbReference>
<dbReference type="SUPFAM" id="SSF69796">
    <property type="entry name" value="Thymidylate synthase-complementing protein Thy1"/>
    <property type="match status" value="1"/>
</dbReference>
<reference evidence="1" key="1">
    <citation type="journal article" date="2021" name="Proc. Natl. Acad. Sci. U.S.A.">
        <title>A Catalog of Tens of Thousands of Viruses from Human Metagenomes Reveals Hidden Associations with Chronic Diseases.</title>
        <authorList>
            <person name="Tisza M.J."/>
            <person name="Buck C.B."/>
        </authorList>
    </citation>
    <scope>NUCLEOTIDE SEQUENCE</scope>
    <source>
        <strain evidence="1">Ct2KA10</strain>
    </source>
</reference>
<proteinExistence type="predicted"/>
<dbReference type="InterPro" id="IPR036098">
    <property type="entry name" value="Thymidylate_synthase_ThyX_sf"/>
</dbReference>
<dbReference type="InterPro" id="IPR003669">
    <property type="entry name" value="Thymidylate_synthase_ThyX"/>
</dbReference>
<dbReference type="PANTHER" id="PTHR34934:SF1">
    <property type="entry name" value="FLAVIN-DEPENDENT THYMIDYLATE SYNTHASE"/>
    <property type="match status" value="1"/>
</dbReference>
<sequence>MPKVQLLSRTVDPLTLIRHAMGECYQRPLGVKAVQRAIEAGHLSVLEHCYATFEITASTSVLLQLTRHRHLSFTVQSSRGCELKTHHKTGIEYIDKLLEEHMADYAYVYQEAAKKEDAAYLLPKGAEYTLVVTGNFRAWYEYLPKRMCKRAQPEHRQIAMEIQKQLAKSCPEIFDRDFMKCDMCTERSCSFS</sequence>
<evidence type="ECO:0000313" key="1">
    <source>
        <dbReference type="EMBL" id="DAF89373.1"/>
    </source>
</evidence>
<dbReference type="GO" id="GO:0070402">
    <property type="term" value="F:NADPH binding"/>
    <property type="evidence" value="ECO:0007669"/>
    <property type="project" value="TreeGrafter"/>
</dbReference>
<name>A0A8S5U4L9_9CAUD</name>
<dbReference type="GO" id="GO:0006231">
    <property type="term" value="P:dTMP biosynthetic process"/>
    <property type="evidence" value="ECO:0007669"/>
    <property type="project" value="InterPro"/>
</dbReference>
<dbReference type="EMBL" id="BK016009">
    <property type="protein sequence ID" value="DAF89373.1"/>
    <property type="molecule type" value="Genomic_DNA"/>
</dbReference>
<dbReference type="PROSITE" id="PS51331">
    <property type="entry name" value="THYX"/>
    <property type="match status" value="1"/>
</dbReference>